<feature type="domain" description="RING-type" evidence="4">
    <location>
        <begin position="16"/>
        <end position="60"/>
    </location>
</feature>
<evidence type="ECO:0000256" key="1">
    <source>
        <dbReference type="ARBA" id="ARBA00022723"/>
    </source>
</evidence>
<dbReference type="InterPro" id="IPR001841">
    <property type="entry name" value="Znf_RING"/>
</dbReference>
<keyword evidence="1" id="KW-0479">Metal-binding</keyword>
<dbReference type="InterPro" id="IPR013083">
    <property type="entry name" value="Znf_RING/FYVE/PHD"/>
</dbReference>
<sequence length="74" mass="8257">MGNTTSLESKHQNDICAICNKNIDIQNLLMCVRCNISLHESCYDIATTMNKTYTKCPACNRIGSVGKFHCINSK</sequence>
<organism evidence="5">
    <name type="scientific">viral metagenome</name>
    <dbReference type="NCBI Taxonomy" id="1070528"/>
    <lineage>
        <taxon>unclassified sequences</taxon>
        <taxon>metagenomes</taxon>
        <taxon>organismal metagenomes</taxon>
    </lineage>
</organism>
<evidence type="ECO:0000256" key="2">
    <source>
        <dbReference type="ARBA" id="ARBA00022771"/>
    </source>
</evidence>
<dbReference type="InterPro" id="IPR011011">
    <property type="entry name" value="Znf_FYVE_PHD"/>
</dbReference>
<dbReference type="SMART" id="SM00249">
    <property type="entry name" value="PHD"/>
    <property type="match status" value="1"/>
</dbReference>
<evidence type="ECO:0000313" key="5">
    <source>
        <dbReference type="EMBL" id="QHT31604.1"/>
    </source>
</evidence>
<dbReference type="InterPro" id="IPR001965">
    <property type="entry name" value="Znf_PHD"/>
</dbReference>
<dbReference type="InterPro" id="IPR019787">
    <property type="entry name" value="Znf_PHD-finger"/>
</dbReference>
<name>A0A6C0EQX7_9ZZZZ</name>
<evidence type="ECO:0000259" key="4">
    <source>
        <dbReference type="PROSITE" id="PS50089"/>
    </source>
</evidence>
<dbReference type="AlphaFoldDB" id="A0A6C0EQX7"/>
<dbReference type="EMBL" id="MN738924">
    <property type="protein sequence ID" value="QHT31604.1"/>
    <property type="molecule type" value="Genomic_DNA"/>
</dbReference>
<reference evidence="5" key="1">
    <citation type="journal article" date="2020" name="Nature">
        <title>Giant virus diversity and host interactions through global metagenomics.</title>
        <authorList>
            <person name="Schulz F."/>
            <person name="Roux S."/>
            <person name="Paez-Espino D."/>
            <person name="Jungbluth S."/>
            <person name="Walsh D.A."/>
            <person name="Denef V.J."/>
            <person name="McMahon K.D."/>
            <person name="Konstantinidis K.T."/>
            <person name="Eloe-Fadrosh E.A."/>
            <person name="Kyrpides N.C."/>
            <person name="Woyke T."/>
        </authorList>
    </citation>
    <scope>NUCLEOTIDE SEQUENCE</scope>
    <source>
        <strain evidence="5">GVMAG-M-3300009155-48</strain>
    </source>
</reference>
<dbReference type="Pfam" id="PF13831">
    <property type="entry name" value="PHD_2"/>
    <property type="match status" value="1"/>
</dbReference>
<dbReference type="GO" id="GO:0008270">
    <property type="term" value="F:zinc ion binding"/>
    <property type="evidence" value="ECO:0007669"/>
    <property type="project" value="UniProtKB-KW"/>
</dbReference>
<dbReference type="Gene3D" id="3.30.40.10">
    <property type="entry name" value="Zinc/RING finger domain, C3HC4 (zinc finger)"/>
    <property type="match status" value="1"/>
</dbReference>
<accession>A0A6C0EQX7</accession>
<proteinExistence type="predicted"/>
<keyword evidence="2" id="KW-0863">Zinc-finger</keyword>
<evidence type="ECO:0000256" key="3">
    <source>
        <dbReference type="ARBA" id="ARBA00022833"/>
    </source>
</evidence>
<dbReference type="PROSITE" id="PS50089">
    <property type="entry name" value="ZF_RING_2"/>
    <property type="match status" value="1"/>
</dbReference>
<dbReference type="SUPFAM" id="SSF57903">
    <property type="entry name" value="FYVE/PHD zinc finger"/>
    <property type="match status" value="1"/>
</dbReference>
<protein>
    <recommendedName>
        <fullName evidence="4">RING-type domain-containing protein</fullName>
    </recommendedName>
</protein>
<keyword evidence="3" id="KW-0862">Zinc</keyword>